<evidence type="ECO:0000313" key="6">
    <source>
        <dbReference type="EMBL" id="KAA8572275.1"/>
    </source>
</evidence>
<name>A0A5M9K028_MONFR</name>
<comment type="subcellular location">
    <subcellularLocation>
        <location evidence="1">Secreted</location>
    </subcellularLocation>
</comment>
<dbReference type="CDD" id="cd22778">
    <property type="entry name" value="DPBB_CEPL-like"/>
    <property type="match status" value="1"/>
</dbReference>
<evidence type="ECO:0000256" key="4">
    <source>
        <dbReference type="SAM" id="MobiDB-lite"/>
    </source>
</evidence>
<dbReference type="InterPro" id="IPR010829">
    <property type="entry name" value="Cerato-platanin"/>
</dbReference>
<accession>A0A5M9K028</accession>
<dbReference type="EMBL" id="VICG01000004">
    <property type="protein sequence ID" value="KAA8572275.1"/>
    <property type="molecule type" value="Genomic_DNA"/>
</dbReference>
<comment type="caution">
    <text evidence="6">The sequence shown here is derived from an EMBL/GenBank/DDBJ whole genome shotgun (WGS) entry which is preliminary data.</text>
</comment>
<keyword evidence="5" id="KW-0732">Signal</keyword>
<feature type="chain" id="PRO_5024412271" evidence="5">
    <location>
        <begin position="19"/>
        <end position="130"/>
    </location>
</feature>
<gene>
    <name evidence="6" type="ORF">EYC84_002901</name>
</gene>
<proteinExistence type="inferred from homology"/>
<evidence type="ECO:0000256" key="1">
    <source>
        <dbReference type="ARBA" id="ARBA00004613"/>
    </source>
</evidence>
<feature type="signal peptide" evidence="5">
    <location>
        <begin position="1"/>
        <end position="18"/>
    </location>
</feature>
<comment type="similarity">
    <text evidence="2">Belongs to the cerato-platanin family.</text>
</comment>
<dbReference type="GO" id="GO:0005576">
    <property type="term" value="C:extracellular region"/>
    <property type="evidence" value="ECO:0007669"/>
    <property type="project" value="UniProtKB-SubCell"/>
</dbReference>
<keyword evidence="3" id="KW-0964">Secreted</keyword>
<dbReference type="VEuPathDB" id="FungiDB:MFRU_003g05040"/>
<dbReference type="Proteomes" id="UP000322873">
    <property type="component" value="Unassembled WGS sequence"/>
</dbReference>
<evidence type="ECO:0000256" key="2">
    <source>
        <dbReference type="ARBA" id="ARBA00010421"/>
    </source>
</evidence>
<protein>
    <submittedName>
        <fullName evidence="6">Uncharacterized protein</fullName>
    </submittedName>
</protein>
<reference evidence="6 7" key="1">
    <citation type="submission" date="2019-06" db="EMBL/GenBank/DDBJ databases">
        <title>Genome Sequence of the Brown Rot Fungal Pathogen Monilinia fructicola.</title>
        <authorList>
            <person name="De Miccolis Angelini R.M."/>
            <person name="Landi L."/>
            <person name="Abate D."/>
            <person name="Pollastro S."/>
            <person name="Romanazzi G."/>
            <person name="Faretra F."/>
        </authorList>
    </citation>
    <scope>NUCLEOTIDE SEQUENCE [LARGE SCALE GENOMIC DNA]</scope>
    <source>
        <strain evidence="6 7">Mfrc123</strain>
    </source>
</reference>
<evidence type="ECO:0000313" key="7">
    <source>
        <dbReference type="Proteomes" id="UP000322873"/>
    </source>
</evidence>
<sequence length="130" mass="14001">MQFPTLATLLALAATTTAITVSYDVGYDDASRSLAVVSCSDGTNGLLTQGYTTQGSLKNFPQHRGRLHHRRLERRQLRQLLPADVQRALDQRARHRSRGRGLQPGEDGVGHADRGQAEALGRIDAGVGAG</sequence>
<dbReference type="Gene3D" id="2.40.40.10">
    <property type="entry name" value="RlpA-like domain"/>
    <property type="match status" value="1"/>
</dbReference>
<dbReference type="Pfam" id="PF07249">
    <property type="entry name" value="Cerato-platanin"/>
    <property type="match status" value="1"/>
</dbReference>
<evidence type="ECO:0000256" key="3">
    <source>
        <dbReference type="ARBA" id="ARBA00022525"/>
    </source>
</evidence>
<dbReference type="InterPro" id="IPR036908">
    <property type="entry name" value="RlpA-like_sf"/>
</dbReference>
<organism evidence="6 7">
    <name type="scientific">Monilinia fructicola</name>
    <name type="common">Brown rot fungus</name>
    <name type="synonym">Ciboria fructicola</name>
    <dbReference type="NCBI Taxonomy" id="38448"/>
    <lineage>
        <taxon>Eukaryota</taxon>
        <taxon>Fungi</taxon>
        <taxon>Dikarya</taxon>
        <taxon>Ascomycota</taxon>
        <taxon>Pezizomycotina</taxon>
        <taxon>Leotiomycetes</taxon>
        <taxon>Helotiales</taxon>
        <taxon>Sclerotiniaceae</taxon>
        <taxon>Monilinia</taxon>
    </lineage>
</organism>
<dbReference type="AlphaFoldDB" id="A0A5M9K028"/>
<keyword evidence="7" id="KW-1185">Reference proteome</keyword>
<evidence type="ECO:0000256" key="5">
    <source>
        <dbReference type="SAM" id="SignalP"/>
    </source>
</evidence>
<feature type="region of interest" description="Disordered" evidence="4">
    <location>
        <begin position="87"/>
        <end position="130"/>
    </location>
</feature>